<gene>
    <name evidence="15" type="primary">pbpC</name>
    <name evidence="15" type="ORF">FRY97_15465</name>
</gene>
<feature type="domain" description="Penicillin-binding protein transpeptidase" evidence="12">
    <location>
        <begin position="303"/>
        <end position="547"/>
    </location>
</feature>
<evidence type="ECO:0000256" key="2">
    <source>
        <dbReference type="ARBA" id="ARBA00007090"/>
    </source>
</evidence>
<dbReference type="OrthoDB" id="9766909at2"/>
<dbReference type="EC" id="2.4.99.28" evidence="10"/>
<dbReference type="InterPro" id="IPR036950">
    <property type="entry name" value="PBP_transglycosylase"/>
</dbReference>
<keyword evidence="6" id="KW-0328">Glycosyltransferase</keyword>
<dbReference type="InterPro" id="IPR001460">
    <property type="entry name" value="PCN-bd_Tpept"/>
</dbReference>
<evidence type="ECO:0000256" key="11">
    <source>
        <dbReference type="ARBA" id="ARBA00049902"/>
    </source>
</evidence>
<feature type="domain" description="Penicillin-binding C-terminal" evidence="14">
    <location>
        <begin position="691"/>
        <end position="778"/>
    </location>
</feature>
<feature type="domain" description="Glycosyl transferase family 51" evidence="13">
    <location>
        <begin position="60"/>
        <end position="225"/>
    </location>
</feature>
<dbReference type="Pfam" id="PF00905">
    <property type="entry name" value="Transpeptidase"/>
    <property type="match status" value="1"/>
</dbReference>
<keyword evidence="7" id="KW-0808">Transferase</keyword>
<dbReference type="GO" id="GO:0008955">
    <property type="term" value="F:peptidoglycan glycosyltransferase activity"/>
    <property type="evidence" value="ECO:0007669"/>
    <property type="project" value="UniProtKB-EC"/>
</dbReference>
<name>A0A5C6RKP4_9BACT</name>
<evidence type="ECO:0000256" key="3">
    <source>
        <dbReference type="ARBA" id="ARBA00007739"/>
    </source>
</evidence>
<dbReference type="NCBIfam" id="TIGR02073">
    <property type="entry name" value="PBP_1c"/>
    <property type="match status" value="1"/>
</dbReference>
<dbReference type="InterPro" id="IPR050396">
    <property type="entry name" value="Glycosyltr_51/Transpeptidase"/>
</dbReference>
<comment type="pathway">
    <text evidence="1">Cell wall biogenesis; peptidoglycan biosynthesis.</text>
</comment>
<evidence type="ECO:0000256" key="1">
    <source>
        <dbReference type="ARBA" id="ARBA00004752"/>
    </source>
</evidence>
<keyword evidence="16" id="KW-1185">Reference proteome</keyword>
<keyword evidence="9" id="KW-0511">Multifunctional enzyme</keyword>
<comment type="catalytic activity">
    <reaction evidence="11">
        <text>[GlcNAc-(1-&gt;4)-Mur2Ac(oyl-L-Ala-gamma-D-Glu-L-Lys-D-Ala-D-Ala)](n)-di-trans,octa-cis-undecaprenyl diphosphate + beta-D-GlcNAc-(1-&gt;4)-Mur2Ac(oyl-L-Ala-gamma-D-Glu-L-Lys-D-Ala-D-Ala)-di-trans,octa-cis-undecaprenyl diphosphate = [GlcNAc-(1-&gt;4)-Mur2Ac(oyl-L-Ala-gamma-D-Glu-L-Lys-D-Ala-D-Ala)](n+1)-di-trans,octa-cis-undecaprenyl diphosphate + di-trans,octa-cis-undecaprenyl diphosphate + H(+)</text>
        <dbReference type="Rhea" id="RHEA:23708"/>
        <dbReference type="Rhea" id="RHEA-COMP:9602"/>
        <dbReference type="Rhea" id="RHEA-COMP:9603"/>
        <dbReference type="ChEBI" id="CHEBI:15378"/>
        <dbReference type="ChEBI" id="CHEBI:58405"/>
        <dbReference type="ChEBI" id="CHEBI:60033"/>
        <dbReference type="ChEBI" id="CHEBI:78435"/>
        <dbReference type="EC" id="2.4.99.28"/>
    </reaction>
</comment>
<dbReference type="PANTHER" id="PTHR32282:SF15">
    <property type="entry name" value="PENICILLIN-BINDING PROTEIN 1C"/>
    <property type="match status" value="1"/>
</dbReference>
<dbReference type="SUPFAM" id="SSF53955">
    <property type="entry name" value="Lysozyme-like"/>
    <property type="match status" value="1"/>
</dbReference>
<dbReference type="GO" id="GO:0008658">
    <property type="term" value="F:penicillin binding"/>
    <property type="evidence" value="ECO:0007669"/>
    <property type="project" value="InterPro"/>
</dbReference>
<dbReference type="Pfam" id="PF00912">
    <property type="entry name" value="Transgly"/>
    <property type="match status" value="1"/>
</dbReference>
<sequence>MKGRAVSWLRGHPRTVLFFFAVLLGWYAFSLPRPLFRPPYSLVLESQTGTLLGARIAKDGQWRFPVPEELPPSFTAALVEFEDRRFYRHPGIDPIGLGRALWQNLKAGRVVSGGSTLSMQVIRMSLGNPPRTVLRKIQELILATRLELSYSKQHILQLYAAHAPFGGNVVGLEAAAWRYFGKPPALLTWSESAMLAVLPNSPGLIHPGRNRAALAAKRDRLLERLCQAGYFSQADLQLFRQEPLPEAPRPLPQYAPHLLSRLQADGREGRITSTIDAVLQQQLTELAAHHQSVMRANQVHNLAVLVLDTETGETLAYIGNAPNAGQPHSEDVDIIPAPRSTGSILKPLLYAYSLQEGLILPSTLLLDIPTRLSGYQPENFHEDYDGAVSAERALARSLNVPMVRLLQDYGLEKFHLRLRQLGLGHIRYPARHYGLPLVLGGAEASLWELTGIYASMGRTLLHQYAHNGWYTPSDFRPAVFEPAPLPERPLQQEPAPMSAGAAWLAFEAMQHLERPGAEGQWEAFSSSRKIAWKTGTSFGFRDAWAIGASPRYTVGVWVGNADGEGRPGLVGVRAAAPLLFEVFNRLPAAEGWFPPPWDALHPVQACRQSGYAPSPHCPVDTAWAAAPLLKTGACPYHQVLHLERDSRLRAHAGCAPASMLIPEPWFLLPPAAAYFYQKRNPAYAPPPTWAPGCKDGQDDNMALIYPQHPARVKVPVDLDGQPSKVIFSAAHRFPGQTVYWHLDETYLGATTTFHSMELSPSPGHHLLTLVDEGGQTLQQPFFVLE</sequence>
<evidence type="ECO:0000256" key="4">
    <source>
        <dbReference type="ARBA" id="ARBA00022645"/>
    </source>
</evidence>
<evidence type="ECO:0000256" key="5">
    <source>
        <dbReference type="ARBA" id="ARBA00022670"/>
    </source>
</evidence>
<keyword evidence="4" id="KW-0121">Carboxypeptidase</keyword>
<organism evidence="15 16">
    <name type="scientific">Phaeodactylibacter luteus</name>
    <dbReference type="NCBI Taxonomy" id="1564516"/>
    <lineage>
        <taxon>Bacteria</taxon>
        <taxon>Pseudomonadati</taxon>
        <taxon>Bacteroidota</taxon>
        <taxon>Saprospiria</taxon>
        <taxon>Saprospirales</taxon>
        <taxon>Haliscomenobacteraceae</taxon>
        <taxon>Phaeodactylibacter</taxon>
    </lineage>
</organism>
<reference evidence="15 16" key="1">
    <citation type="submission" date="2019-08" db="EMBL/GenBank/DDBJ databases">
        <title>Genome of Phaeodactylibacter luteus.</title>
        <authorList>
            <person name="Bowman J.P."/>
        </authorList>
    </citation>
    <scope>NUCLEOTIDE SEQUENCE [LARGE SCALE GENOMIC DNA]</scope>
    <source>
        <strain evidence="15 16">KCTC 42180</strain>
    </source>
</reference>
<evidence type="ECO:0000256" key="7">
    <source>
        <dbReference type="ARBA" id="ARBA00022679"/>
    </source>
</evidence>
<protein>
    <recommendedName>
        <fullName evidence="10">peptidoglycan glycosyltransferase</fullName>
        <ecNumber evidence="10">2.4.99.28</ecNumber>
    </recommendedName>
</protein>
<evidence type="ECO:0000256" key="8">
    <source>
        <dbReference type="ARBA" id="ARBA00022801"/>
    </source>
</evidence>
<dbReference type="RefSeq" id="WP_147168465.1">
    <property type="nucleotide sequence ID" value="NZ_VOOR01000035.1"/>
</dbReference>
<keyword evidence="5" id="KW-0645">Protease</keyword>
<comment type="caution">
    <text evidence="15">The sequence shown here is derived from an EMBL/GenBank/DDBJ whole genome shotgun (WGS) entry which is preliminary data.</text>
</comment>
<dbReference type="Proteomes" id="UP000321580">
    <property type="component" value="Unassembled WGS sequence"/>
</dbReference>
<dbReference type="GO" id="GO:0030288">
    <property type="term" value="C:outer membrane-bounded periplasmic space"/>
    <property type="evidence" value="ECO:0007669"/>
    <property type="project" value="TreeGrafter"/>
</dbReference>
<keyword evidence="8" id="KW-0378">Hydrolase</keyword>
<dbReference type="AlphaFoldDB" id="A0A5C6RKP4"/>
<evidence type="ECO:0000259" key="13">
    <source>
        <dbReference type="Pfam" id="PF00912"/>
    </source>
</evidence>
<evidence type="ECO:0000313" key="15">
    <source>
        <dbReference type="EMBL" id="TXB62180.1"/>
    </source>
</evidence>
<dbReference type="InterPro" id="IPR011815">
    <property type="entry name" value="PBP_1c"/>
</dbReference>
<dbReference type="Gene3D" id="3.40.710.10">
    <property type="entry name" value="DD-peptidase/beta-lactamase superfamily"/>
    <property type="match status" value="1"/>
</dbReference>
<accession>A0A5C6RKP4</accession>
<dbReference type="GO" id="GO:0009252">
    <property type="term" value="P:peptidoglycan biosynthetic process"/>
    <property type="evidence" value="ECO:0007669"/>
    <property type="project" value="InterPro"/>
</dbReference>
<evidence type="ECO:0000256" key="9">
    <source>
        <dbReference type="ARBA" id="ARBA00023268"/>
    </source>
</evidence>
<comment type="similarity">
    <text evidence="2">In the C-terminal section; belongs to the transpeptidase family.</text>
</comment>
<evidence type="ECO:0000259" key="14">
    <source>
        <dbReference type="Pfam" id="PF06832"/>
    </source>
</evidence>
<evidence type="ECO:0000313" key="16">
    <source>
        <dbReference type="Proteomes" id="UP000321580"/>
    </source>
</evidence>
<dbReference type="InterPro" id="IPR009647">
    <property type="entry name" value="PBP_C"/>
</dbReference>
<dbReference type="SUPFAM" id="SSF56601">
    <property type="entry name" value="beta-lactamase/transpeptidase-like"/>
    <property type="match status" value="1"/>
</dbReference>
<dbReference type="InterPro" id="IPR001264">
    <property type="entry name" value="Glyco_trans_51"/>
</dbReference>
<dbReference type="Pfam" id="PF06832">
    <property type="entry name" value="BiPBP_C"/>
    <property type="match status" value="1"/>
</dbReference>
<evidence type="ECO:0000259" key="12">
    <source>
        <dbReference type="Pfam" id="PF00905"/>
    </source>
</evidence>
<dbReference type="InterPro" id="IPR023346">
    <property type="entry name" value="Lysozyme-like_dom_sf"/>
</dbReference>
<dbReference type="PANTHER" id="PTHR32282">
    <property type="entry name" value="BINDING PROTEIN TRANSPEPTIDASE, PUTATIVE-RELATED"/>
    <property type="match status" value="1"/>
</dbReference>
<evidence type="ECO:0000256" key="10">
    <source>
        <dbReference type="ARBA" id="ARBA00044770"/>
    </source>
</evidence>
<comment type="similarity">
    <text evidence="3">In the N-terminal section; belongs to the glycosyltransferase 51 family.</text>
</comment>
<dbReference type="EMBL" id="VOOR01000035">
    <property type="protein sequence ID" value="TXB62180.1"/>
    <property type="molecule type" value="Genomic_DNA"/>
</dbReference>
<evidence type="ECO:0000256" key="6">
    <source>
        <dbReference type="ARBA" id="ARBA00022676"/>
    </source>
</evidence>
<proteinExistence type="inferred from homology"/>
<dbReference type="GO" id="GO:0006508">
    <property type="term" value="P:proteolysis"/>
    <property type="evidence" value="ECO:0007669"/>
    <property type="project" value="UniProtKB-KW"/>
</dbReference>
<dbReference type="Gene3D" id="1.10.3810.10">
    <property type="entry name" value="Biosynthetic peptidoglycan transglycosylase-like"/>
    <property type="match status" value="1"/>
</dbReference>
<dbReference type="GO" id="GO:0004180">
    <property type="term" value="F:carboxypeptidase activity"/>
    <property type="evidence" value="ECO:0007669"/>
    <property type="project" value="UniProtKB-KW"/>
</dbReference>
<dbReference type="InterPro" id="IPR012338">
    <property type="entry name" value="Beta-lactam/transpept-like"/>
</dbReference>